<evidence type="ECO:0000313" key="6">
    <source>
        <dbReference type="EMBL" id="BCZ84130.1"/>
    </source>
</evidence>
<dbReference type="SMART" id="SM00345">
    <property type="entry name" value="HTH_GNTR"/>
    <property type="match status" value="1"/>
</dbReference>
<dbReference type="PRINTS" id="PR00035">
    <property type="entry name" value="HTHGNTR"/>
</dbReference>
<evidence type="ECO:0000256" key="1">
    <source>
        <dbReference type="ARBA" id="ARBA00023015"/>
    </source>
</evidence>
<evidence type="ECO:0000313" key="7">
    <source>
        <dbReference type="Proteomes" id="UP001319874"/>
    </source>
</evidence>
<keyword evidence="7" id="KW-1185">Reference proteome</keyword>
<sequence length="265" mass="28739">MQINLENPQERYMAASAAPGSTPRRARGSLADQVVAYVNEQVSSHALKPGDQLPTETTLMSLLGVSRTVVREAISRLQANRVIETRHGIGSFVLEPRREPLGLDMVPATTLNDVLSVLELRISLETECAGLAAQRASERDIAKIRAALDAIEETSRVGGDSTAADLRFHISIATATGNRYFVDILTQLGTALIPRHRVDSAGLAQSDPNAYMARVNLEHENILDAIARKDPDGARAAMRMHLSSSRERLRRASAQAEEAAATRAL</sequence>
<evidence type="ECO:0000256" key="3">
    <source>
        <dbReference type="ARBA" id="ARBA00023163"/>
    </source>
</evidence>
<proteinExistence type="predicted"/>
<dbReference type="InterPro" id="IPR008920">
    <property type="entry name" value="TF_FadR/GntR_C"/>
</dbReference>
<dbReference type="EMBL" id="AP024957">
    <property type="protein sequence ID" value="BCZ84130.1"/>
    <property type="molecule type" value="Genomic_DNA"/>
</dbReference>
<feature type="region of interest" description="Disordered" evidence="4">
    <location>
        <begin position="1"/>
        <end position="26"/>
    </location>
</feature>
<dbReference type="SUPFAM" id="SSF48008">
    <property type="entry name" value="GntR ligand-binding domain-like"/>
    <property type="match status" value="1"/>
</dbReference>
<protein>
    <submittedName>
        <fullName evidence="6">GntR family transcriptional regulator</fullName>
    </submittedName>
</protein>
<feature type="domain" description="HTH gntR-type" evidence="5">
    <location>
        <begin position="28"/>
        <end position="96"/>
    </location>
</feature>
<dbReference type="Pfam" id="PF00392">
    <property type="entry name" value="GntR"/>
    <property type="match status" value="1"/>
</dbReference>
<dbReference type="InterPro" id="IPR036390">
    <property type="entry name" value="WH_DNA-bd_sf"/>
</dbReference>
<name>A0ABM7TZR0_9BURK</name>
<dbReference type="Pfam" id="PF07729">
    <property type="entry name" value="FCD"/>
    <property type="match status" value="1"/>
</dbReference>
<organism evidence="6 7">
    <name type="scientific">Paraburkholderia terrae</name>
    <dbReference type="NCBI Taxonomy" id="311230"/>
    <lineage>
        <taxon>Bacteria</taxon>
        <taxon>Pseudomonadati</taxon>
        <taxon>Pseudomonadota</taxon>
        <taxon>Betaproteobacteria</taxon>
        <taxon>Burkholderiales</taxon>
        <taxon>Burkholderiaceae</taxon>
        <taxon>Paraburkholderia</taxon>
    </lineage>
</organism>
<dbReference type="Gene3D" id="1.20.120.530">
    <property type="entry name" value="GntR ligand-binding domain-like"/>
    <property type="match status" value="1"/>
</dbReference>
<dbReference type="InterPro" id="IPR011711">
    <property type="entry name" value="GntR_C"/>
</dbReference>
<dbReference type="PROSITE" id="PS50949">
    <property type="entry name" value="HTH_GNTR"/>
    <property type="match status" value="1"/>
</dbReference>
<dbReference type="InterPro" id="IPR036388">
    <property type="entry name" value="WH-like_DNA-bd_sf"/>
</dbReference>
<dbReference type="SMART" id="SM00895">
    <property type="entry name" value="FCD"/>
    <property type="match status" value="1"/>
</dbReference>
<gene>
    <name evidence="6" type="ORF">PTKU64_78050</name>
</gene>
<dbReference type="SUPFAM" id="SSF46785">
    <property type="entry name" value="Winged helix' DNA-binding domain"/>
    <property type="match status" value="1"/>
</dbReference>
<dbReference type="PANTHER" id="PTHR43537">
    <property type="entry name" value="TRANSCRIPTIONAL REGULATOR, GNTR FAMILY"/>
    <property type="match status" value="1"/>
</dbReference>
<evidence type="ECO:0000256" key="4">
    <source>
        <dbReference type="SAM" id="MobiDB-lite"/>
    </source>
</evidence>
<keyword evidence="1" id="KW-0805">Transcription regulation</keyword>
<keyword evidence="3" id="KW-0804">Transcription</keyword>
<keyword evidence="2" id="KW-0238">DNA-binding</keyword>
<accession>A0ABM7TZR0</accession>
<dbReference type="InterPro" id="IPR000524">
    <property type="entry name" value="Tscrpt_reg_HTH_GntR"/>
</dbReference>
<dbReference type="Gene3D" id="1.10.10.10">
    <property type="entry name" value="Winged helix-like DNA-binding domain superfamily/Winged helix DNA-binding domain"/>
    <property type="match status" value="1"/>
</dbReference>
<evidence type="ECO:0000256" key="2">
    <source>
        <dbReference type="ARBA" id="ARBA00023125"/>
    </source>
</evidence>
<dbReference type="Proteomes" id="UP001319874">
    <property type="component" value="Chromosome 3"/>
</dbReference>
<evidence type="ECO:0000259" key="5">
    <source>
        <dbReference type="PROSITE" id="PS50949"/>
    </source>
</evidence>
<reference evidence="6 7" key="1">
    <citation type="journal article" date="2022" name="Front. Microbiol.">
        <title>Identification and characterization of a novel class of self-sufficient cytochrome P450 hydroxylase involved in cyclohexanecarboxylate degradation in Paraburkholderia terrae strain KU-64.</title>
        <authorList>
            <person name="Yamamoto T."/>
            <person name="Hasegawa Y."/>
            <person name="Iwaki H."/>
        </authorList>
    </citation>
    <scope>NUCLEOTIDE SEQUENCE [LARGE SCALE GENOMIC DNA]</scope>
    <source>
        <strain evidence="6 7">KU-64</strain>
    </source>
</reference>
<dbReference type="PANTHER" id="PTHR43537:SF5">
    <property type="entry name" value="UXU OPERON TRANSCRIPTIONAL REGULATOR"/>
    <property type="match status" value="1"/>
</dbReference>
<dbReference type="CDD" id="cd07377">
    <property type="entry name" value="WHTH_GntR"/>
    <property type="match status" value="1"/>
</dbReference>